<feature type="transmembrane region" description="Helical" evidence="2">
    <location>
        <begin position="83"/>
        <end position="107"/>
    </location>
</feature>
<feature type="region of interest" description="Disordered" evidence="1">
    <location>
        <begin position="333"/>
        <end position="496"/>
    </location>
</feature>
<dbReference type="AlphaFoldDB" id="A0A5C2SGH5"/>
<feature type="transmembrane region" description="Helical" evidence="2">
    <location>
        <begin position="279"/>
        <end position="296"/>
    </location>
</feature>
<proteinExistence type="predicted"/>
<evidence type="ECO:0000313" key="4">
    <source>
        <dbReference type="Proteomes" id="UP000313359"/>
    </source>
</evidence>
<organism evidence="3 4">
    <name type="scientific">Lentinus tigrinus ALCF2SS1-6</name>
    <dbReference type="NCBI Taxonomy" id="1328759"/>
    <lineage>
        <taxon>Eukaryota</taxon>
        <taxon>Fungi</taxon>
        <taxon>Dikarya</taxon>
        <taxon>Basidiomycota</taxon>
        <taxon>Agaricomycotina</taxon>
        <taxon>Agaricomycetes</taxon>
        <taxon>Polyporales</taxon>
        <taxon>Polyporaceae</taxon>
        <taxon>Lentinus</taxon>
    </lineage>
</organism>
<dbReference type="EMBL" id="ML122257">
    <property type="protein sequence ID" value="RPD62905.1"/>
    <property type="molecule type" value="Genomic_DNA"/>
</dbReference>
<name>A0A5C2SGH5_9APHY</name>
<keyword evidence="2" id="KW-0812">Transmembrane</keyword>
<protein>
    <recommendedName>
        <fullName evidence="5">STE3-domain-containing protein</fullName>
    </recommendedName>
</protein>
<evidence type="ECO:0000256" key="1">
    <source>
        <dbReference type="SAM" id="MobiDB-lite"/>
    </source>
</evidence>
<gene>
    <name evidence="3" type="ORF">L227DRAFT_599207</name>
</gene>
<evidence type="ECO:0000313" key="3">
    <source>
        <dbReference type="EMBL" id="RPD62905.1"/>
    </source>
</evidence>
<feature type="transmembrane region" description="Helical" evidence="2">
    <location>
        <begin position="180"/>
        <end position="204"/>
    </location>
</feature>
<keyword evidence="2" id="KW-1133">Transmembrane helix</keyword>
<keyword evidence="2" id="KW-0472">Membrane</keyword>
<keyword evidence="4" id="KW-1185">Reference proteome</keyword>
<evidence type="ECO:0008006" key="5">
    <source>
        <dbReference type="Google" id="ProtNLM"/>
    </source>
</evidence>
<evidence type="ECO:0000256" key="2">
    <source>
        <dbReference type="SAM" id="Phobius"/>
    </source>
</evidence>
<feature type="compositionally biased region" description="Polar residues" evidence="1">
    <location>
        <begin position="428"/>
        <end position="463"/>
    </location>
</feature>
<feature type="transmembrane region" description="Helical" evidence="2">
    <location>
        <begin position="225"/>
        <end position="249"/>
    </location>
</feature>
<dbReference type="Proteomes" id="UP000313359">
    <property type="component" value="Unassembled WGS sequence"/>
</dbReference>
<feature type="compositionally biased region" description="Polar residues" evidence="1">
    <location>
        <begin position="333"/>
        <end position="346"/>
    </location>
</feature>
<dbReference type="STRING" id="1328759.A0A5C2SGH5"/>
<dbReference type="OrthoDB" id="2745223at2759"/>
<feature type="transmembrane region" description="Helical" evidence="2">
    <location>
        <begin position="6"/>
        <end position="27"/>
    </location>
</feature>
<feature type="transmembrane region" description="Helical" evidence="2">
    <location>
        <begin position="127"/>
        <end position="150"/>
    </location>
</feature>
<accession>A0A5C2SGH5</accession>
<feature type="compositionally biased region" description="Polar residues" evidence="1">
    <location>
        <begin position="405"/>
        <end position="416"/>
    </location>
</feature>
<sequence>MSAIDSLTSTVIALECCNISLFALLLVTPAPKHSMVKTLIASCLFRSVLDILPPSVHKAARMELDGAVSNNGMISFCIADSILLRYVTVVKAAFAVSFTLPCLYLAIVQLQPKRSADDYPRLTRHTVLTLCGAPFVWALPVLITPLVPIIRRQGQGQPTTVAFNINSCYFDDPAFTVVSLIFTLIPLAIAVLITLIMGIVIWRFSHTMLDHTGWLFVKTKRFARFAALVFVTMISAALYTVVLSLWMVAHKAWMSPQDPVGSDLWRDQHPMLTRMVRTSALWEAITPLLFFIIFAAQEEIYETWRGWLSLIITLPGRKHDGRLADGLRTSQLATQDMQSSRTNQLRSFARDRSDLTLPTFKQPTLPGKIATRPLSSPRRVSYSEGRRGPTSGQGLNPPPRRGRQKSVSTDEQSRSSPRYRLPFMKAPSMTTFGSQFSAGSRSHRYTSSYGDFTTESGGPSSTVEVPFTEWPSRNSYHRPETPGSSRTFGRGGAAKR</sequence>
<reference evidence="3" key="1">
    <citation type="journal article" date="2018" name="Genome Biol. Evol.">
        <title>Genomics and development of Lentinus tigrinus, a white-rot wood-decaying mushroom with dimorphic fruiting bodies.</title>
        <authorList>
            <person name="Wu B."/>
            <person name="Xu Z."/>
            <person name="Knudson A."/>
            <person name="Carlson A."/>
            <person name="Chen N."/>
            <person name="Kovaka S."/>
            <person name="LaButti K."/>
            <person name="Lipzen A."/>
            <person name="Pennachio C."/>
            <person name="Riley R."/>
            <person name="Schakwitz W."/>
            <person name="Umezawa K."/>
            <person name="Ohm R.A."/>
            <person name="Grigoriev I.V."/>
            <person name="Nagy L.G."/>
            <person name="Gibbons J."/>
            <person name="Hibbett D."/>
        </authorList>
    </citation>
    <scope>NUCLEOTIDE SEQUENCE [LARGE SCALE GENOMIC DNA]</scope>
    <source>
        <strain evidence="3">ALCF2SS1-6</strain>
    </source>
</reference>